<organism evidence="1 2">
    <name type="scientific">Rhododendron molle</name>
    <name type="common">Chinese azalea</name>
    <name type="synonym">Azalea mollis</name>
    <dbReference type="NCBI Taxonomy" id="49168"/>
    <lineage>
        <taxon>Eukaryota</taxon>
        <taxon>Viridiplantae</taxon>
        <taxon>Streptophyta</taxon>
        <taxon>Embryophyta</taxon>
        <taxon>Tracheophyta</taxon>
        <taxon>Spermatophyta</taxon>
        <taxon>Magnoliopsida</taxon>
        <taxon>eudicotyledons</taxon>
        <taxon>Gunneridae</taxon>
        <taxon>Pentapetalae</taxon>
        <taxon>asterids</taxon>
        <taxon>Ericales</taxon>
        <taxon>Ericaceae</taxon>
        <taxon>Ericoideae</taxon>
        <taxon>Rhodoreae</taxon>
        <taxon>Rhododendron</taxon>
    </lineage>
</organism>
<name>A0ACC0NGR8_RHOML</name>
<evidence type="ECO:0000313" key="2">
    <source>
        <dbReference type="Proteomes" id="UP001062846"/>
    </source>
</evidence>
<dbReference type="Proteomes" id="UP001062846">
    <property type="component" value="Chromosome 6"/>
</dbReference>
<gene>
    <name evidence="1" type="ORF">RHMOL_Rhmol06G0234300</name>
</gene>
<protein>
    <submittedName>
        <fullName evidence="1">Uncharacterized protein</fullName>
    </submittedName>
</protein>
<dbReference type="EMBL" id="CM046393">
    <property type="protein sequence ID" value="KAI8552051.1"/>
    <property type="molecule type" value="Genomic_DNA"/>
</dbReference>
<comment type="caution">
    <text evidence="1">The sequence shown here is derived from an EMBL/GenBank/DDBJ whole genome shotgun (WGS) entry which is preliminary data.</text>
</comment>
<keyword evidence="2" id="KW-1185">Reference proteome</keyword>
<proteinExistence type="predicted"/>
<reference evidence="1" key="1">
    <citation type="submission" date="2022-02" db="EMBL/GenBank/DDBJ databases">
        <title>Plant Genome Project.</title>
        <authorList>
            <person name="Zhang R.-G."/>
        </authorList>
    </citation>
    <scope>NUCLEOTIDE SEQUENCE</scope>
    <source>
        <strain evidence="1">AT1</strain>
    </source>
</reference>
<accession>A0ACC0NGR8</accession>
<sequence length="770" mass="88122">MFDSIDVRDLLSSHDLDDSSPLSAPDLRLLIDRLQIHSVHIKSKVHDYILSHHADFASLFAQCSDAVSASHRLSDHLSDLLRLTSDHPIDVEIRDVMAEIGRKRKEAREKREVLELVRVVLELSEELRGAREDVRAGRVVEAAEKVRGLKVALRWRECFEEPFQWLLLRNDFCKFDDSIQDLLARFMERAVQFQQQQNEVRVNYLLSSNGIDGVELHTVLKAMEVVGILDYGLAKVADKMIKYVIAPALKCQSHVSFAEEMNQENGHVSEAILRIVPSSDPKCNLLMAATFLWCLQNENVQGETIFSATIQIIKFIHRSLCLENGAWMQYFGRLTWPRMSELIITNFLSKVVPDDASKIADFQRIIKLTSEFETTLKEMMFISNDEDRLSSFTDNVEDKNDHKAGLRKERYLQGARLGRLLGQPYNPTPQLLQSGMDFFNDIIGDLHDGPVPLVWLDPTSTRNVPNFAVAPPDPSQDFDVCLSSPRVAWEFYHAARDALLLYEAIVPVKQERKLESINQVAVLIHNDCLYLSQEILGLSFEYRSDFPSSIKEFTVFVDLAPRFQLMAEEIFQRQIQLVIYNLKEAIDGADGFQNTHQIQQYESAKFGIDQVVFILEKVHIIWEPLLLPSTYKRSMCTVLESVFCRMTKDILLLDDMAAEETIQLQRLIHLMLESLYSLLNSLNTTTSQTGKSHENLPRSLDFLIPSLGKIRKLAGMYLLDMPLKSITEAWESGELVSCGFTSSEVDDFVRAIFTDSPLRRECLRRIEIFL</sequence>
<evidence type="ECO:0000313" key="1">
    <source>
        <dbReference type="EMBL" id="KAI8552051.1"/>
    </source>
</evidence>